<protein>
    <submittedName>
        <fullName evidence="5">Glycine zipper 2TM domain-containing protein</fullName>
    </submittedName>
</protein>
<dbReference type="EMBL" id="WTVN01000011">
    <property type="protein sequence ID" value="NMG43872.1"/>
    <property type="molecule type" value="Genomic_DNA"/>
</dbReference>
<feature type="signal peptide" evidence="3">
    <location>
        <begin position="1"/>
        <end position="21"/>
    </location>
</feature>
<feature type="domain" description="Glycine zipper 2TM" evidence="4">
    <location>
        <begin position="119"/>
        <end position="158"/>
    </location>
</feature>
<keyword evidence="2" id="KW-0472">Membrane</keyword>
<dbReference type="Proteomes" id="UP000623795">
    <property type="component" value="Unassembled WGS sequence"/>
</dbReference>
<gene>
    <name evidence="5" type="ORF">GPA22_09020</name>
</gene>
<comment type="subcellular location">
    <subcellularLocation>
        <location evidence="1">Membrane</location>
    </subcellularLocation>
</comment>
<feature type="chain" id="PRO_5045146262" evidence="3">
    <location>
        <begin position="22"/>
        <end position="164"/>
    </location>
</feature>
<organism evidence="5 6">
    <name type="scientific">Aromatoleum toluvorans</name>
    <dbReference type="NCBI Taxonomy" id="92002"/>
    <lineage>
        <taxon>Bacteria</taxon>
        <taxon>Pseudomonadati</taxon>
        <taxon>Pseudomonadota</taxon>
        <taxon>Betaproteobacteria</taxon>
        <taxon>Rhodocyclales</taxon>
        <taxon>Rhodocyclaceae</taxon>
        <taxon>Aromatoleum</taxon>
    </lineage>
</organism>
<dbReference type="PANTHER" id="PTHR35603">
    <property type="match status" value="1"/>
</dbReference>
<evidence type="ECO:0000313" key="5">
    <source>
        <dbReference type="EMBL" id="NMG43872.1"/>
    </source>
</evidence>
<dbReference type="InterPro" id="IPR051407">
    <property type="entry name" value="Bact_OM_lipoprot/Surf_antigen"/>
</dbReference>
<keyword evidence="6" id="KW-1185">Reference proteome</keyword>
<dbReference type="InterPro" id="IPR008816">
    <property type="entry name" value="Gly_zipper_2TM_dom"/>
</dbReference>
<evidence type="ECO:0000259" key="4">
    <source>
        <dbReference type="Pfam" id="PF05433"/>
    </source>
</evidence>
<keyword evidence="3" id="KW-0732">Signal</keyword>
<dbReference type="RefSeq" id="WP_169255767.1">
    <property type="nucleotide sequence ID" value="NZ_WTVN01000011.1"/>
</dbReference>
<evidence type="ECO:0000313" key="6">
    <source>
        <dbReference type="Proteomes" id="UP000623795"/>
    </source>
</evidence>
<dbReference type="Pfam" id="PF05433">
    <property type="entry name" value="Rick_17kDa_Anti"/>
    <property type="match status" value="1"/>
</dbReference>
<evidence type="ECO:0000256" key="2">
    <source>
        <dbReference type="ARBA" id="ARBA00023136"/>
    </source>
</evidence>
<comment type="caution">
    <text evidence="5">The sequence shown here is derived from an EMBL/GenBank/DDBJ whole genome shotgun (WGS) entry which is preliminary data.</text>
</comment>
<name>A0ABX1PZ23_9RHOO</name>
<reference evidence="5 6" key="1">
    <citation type="submission" date="2019-12" db="EMBL/GenBank/DDBJ databases">
        <title>Comparative genomics gives insights into the taxonomy of the Azoarcus-Aromatoleum group and reveals separate origins of nif in the plant-associated Azoarcus and non-plant-associated Aromatoleum sub-groups.</title>
        <authorList>
            <person name="Lafos M."/>
            <person name="Maluk M."/>
            <person name="Batista M."/>
            <person name="Junghare M."/>
            <person name="Carmona M."/>
            <person name="Faoro H."/>
            <person name="Cruz L.M."/>
            <person name="Battistoni F."/>
            <person name="De Souza E."/>
            <person name="Pedrosa F."/>
            <person name="Chen W.-M."/>
            <person name="Poole P.S."/>
            <person name="Dixon R.A."/>
            <person name="James E.K."/>
        </authorList>
    </citation>
    <scope>NUCLEOTIDE SEQUENCE [LARGE SCALE GENOMIC DNA]</scope>
    <source>
        <strain evidence="5 6">Td21</strain>
    </source>
</reference>
<dbReference type="PANTHER" id="PTHR35603:SF2">
    <property type="entry name" value="OUTER MEMBRANE LIPOPROTEIN"/>
    <property type="match status" value="1"/>
</dbReference>
<evidence type="ECO:0000256" key="1">
    <source>
        <dbReference type="ARBA" id="ARBA00004370"/>
    </source>
</evidence>
<accession>A0ABX1PZ23</accession>
<proteinExistence type="predicted"/>
<evidence type="ECO:0000256" key="3">
    <source>
        <dbReference type="SAM" id="SignalP"/>
    </source>
</evidence>
<sequence>MKRFWIPALVMSAVFSANAFAYHDDCDEEGGVRYERSYRPIVKRQIVYEEPVVVYREPRRVEYRERIVYRDRPVYYQEPEVRYYEQPRSARGYDGRYDDRYYEERPTDYRRNDGNRALGQVVGAVAGGVIGNQIGRGSGRVAATAVGAVLGGVLGGRVADEYPY</sequence>